<dbReference type="OrthoDB" id="8479979at2"/>
<protein>
    <recommendedName>
        <fullName evidence="1">Peptidase M15C domain-containing protein</fullName>
    </recommendedName>
</protein>
<dbReference type="InterPro" id="IPR009045">
    <property type="entry name" value="Zn_M74/Hedgehog-like"/>
</dbReference>
<dbReference type="SUPFAM" id="SSF55166">
    <property type="entry name" value="Hedgehog/DD-peptidase"/>
    <property type="match status" value="1"/>
</dbReference>
<dbReference type="CDD" id="cd14845">
    <property type="entry name" value="L-Ala-D-Glu_peptidase_like"/>
    <property type="match status" value="1"/>
</dbReference>
<feature type="domain" description="Peptidase M15C" evidence="1">
    <location>
        <begin position="103"/>
        <end position="188"/>
    </location>
</feature>
<dbReference type="Gene3D" id="3.30.1380.10">
    <property type="match status" value="1"/>
</dbReference>
<dbReference type="InterPro" id="IPR039561">
    <property type="entry name" value="Peptidase_M15C"/>
</dbReference>
<dbReference type="Pfam" id="PF13539">
    <property type="entry name" value="Peptidase_M15_4"/>
    <property type="match status" value="1"/>
</dbReference>
<dbReference type="Proteomes" id="UP000270743">
    <property type="component" value="Unassembled WGS sequence"/>
</dbReference>
<sequence length="190" mass="20077">MQHNSNIEVLQRALGIAADGLRGPKTNAAILAAADAGRLSVEAPAPVVALPFPEASEAKLKGVHGDLAGIVREAYSRSPVPFAVIEGLRTKERQAQLVKAGASKTMNSYHLTGHAVDLWPVDPNTGKNLPSDAAFKRGSAEARAADKALWDGLRKIAATMQAVAAERGVSLTWGGGWTNFPDAPHFQIKR</sequence>
<reference evidence="2 3" key="1">
    <citation type="submission" date="2018-12" db="EMBL/GenBank/DDBJ databases">
        <authorList>
            <person name="Criscuolo A."/>
        </authorList>
    </citation>
    <scope>NUCLEOTIDE SEQUENCE [LARGE SCALE GENOMIC DNA]</scope>
    <source>
        <strain evidence="2">ACIP1116241</strain>
    </source>
</reference>
<keyword evidence="3" id="KW-1185">Reference proteome</keyword>
<proteinExistence type="predicted"/>
<dbReference type="EMBL" id="UZWE01000021">
    <property type="protein sequence ID" value="VDS07599.1"/>
    <property type="molecule type" value="Genomic_DNA"/>
</dbReference>
<evidence type="ECO:0000259" key="1">
    <source>
        <dbReference type="Pfam" id="PF13539"/>
    </source>
</evidence>
<organism evidence="2 3">
    <name type="scientific">Paracoccus haematequi</name>
    <dbReference type="NCBI Taxonomy" id="2491866"/>
    <lineage>
        <taxon>Bacteria</taxon>
        <taxon>Pseudomonadati</taxon>
        <taxon>Pseudomonadota</taxon>
        <taxon>Alphaproteobacteria</taxon>
        <taxon>Rhodobacterales</taxon>
        <taxon>Paracoccaceae</taxon>
        <taxon>Paracoccus</taxon>
    </lineage>
</organism>
<dbReference type="RefSeq" id="WP_126153287.1">
    <property type="nucleotide sequence ID" value="NZ_UZWE01000021.1"/>
</dbReference>
<gene>
    <name evidence="2" type="ORF">PARHAE_00776</name>
</gene>
<dbReference type="GO" id="GO:0008233">
    <property type="term" value="F:peptidase activity"/>
    <property type="evidence" value="ECO:0007669"/>
    <property type="project" value="InterPro"/>
</dbReference>
<evidence type="ECO:0000313" key="2">
    <source>
        <dbReference type="EMBL" id="VDS07599.1"/>
    </source>
</evidence>
<dbReference type="AlphaFoldDB" id="A0A447IJE1"/>
<accession>A0A447IJE1</accession>
<name>A0A447IJE1_9RHOB</name>
<evidence type="ECO:0000313" key="3">
    <source>
        <dbReference type="Proteomes" id="UP000270743"/>
    </source>
</evidence>